<dbReference type="InterPro" id="IPR036910">
    <property type="entry name" value="HMG_box_dom_sf"/>
</dbReference>
<dbReference type="PANTHER" id="PTHR36573:SF1">
    <property type="entry name" value="INTERMEMBRANE PHOSPHOLIPID TRANSPORT SYSTEM BINDING PROTEIN MLAC"/>
    <property type="match status" value="1"/>
</dbReference>
<dbReference type="InterPro" id="IPR008869">
    <property type="entry name" value="MlaC/ttg2D"/>
</dbReference>
<accession>D5V6B6</accession>
<dbReference type="EMBL" id="CP001999">
    <property type="protein sequence ID" value="ADG94186.1"/>
    <property type="molecule type" value="Genomic_DNA"/>
</dbReference>
<dbReference type="STRING" id="572480.Arnit_2537"/>
<name>D5V6B6_ARCNC</name>
<protein>
    <submittedName>
        <fullName evidence="1">Toluene tolerance family protein</fullName>
    </submittedName>
</protein>
<dbReference type="KEGG" id="ant:Arnit_2537"/>
<dbReference type="Pfam" id="PF05494">
    <property type="entry name" value="MlaC"/>
    <property type="match status" value="1"/>
</dbReference>
<evidence type="ECO:0000313" key="1">
    <source>
        <dbReference type="EMBL" id="ADG94186.1"/>
    </source>
</evidence>
<organism evidence="1 2">
    <name type="scientific">Arcobacter nitrofigilis (strain ATCC 33309 / DSM 7299 / CCUG 15893 / LMG 7604 / NCTC 12251 / CI)</name>
    <name type="common">Campylobacter nitrofigilis</name>
    <dbReference type="NCBI Taxonomy" id="572480"/>
    <lineage>
        <taxon>Bacteria</taxon>
        <taxon>Pseudomonadati</taxon>
        <taxon>Campylobacterota</taxon>
        <taxon>Epsilonproteobacteria</taxon>
        <taxon>Campylobacterales</taxon>
        <taxon>Arcobacteraceae</taxon>
        <taxon>Arcobacter</taxon>
    </lineage>
</organism>
<dbReference type="eggNOG" id="COG2854">
    <property type="taxonomic scope" value="Bacteria"/>
</dbReference>
<dbReference type="SUPFAM" id="SSF47095">
    <property type="entry name" value="HMG-box"/>
    <property type="match status" value="1"/>
</dbReference>
<gene>
    <name evidence="1" type="ordered locus">Arnit_2537</name>
</gene>
<proteinExistence type="predicted"/>
<dbReference type="OrthoDB" id="9798905at2"/>
<reference evidence="1 2" key="1">
    <citation type="journal article" date="2010" name="Stand. Genomic Sci.">
        <title>Complete genome sequence of Arcobacter nitrofigilis type strain (CI).</title>
        <authorList>
            <person name="Pati A."/>
            <person name="Gronow S."/>
            <person name="Lapidus A."/>
            <person name="Copeland A."/>
            <person name="Glavina Del Rio T."/>
            <person name="Nolan M."/>
            <person name="Lucas S."/>
            <person name="Tice H."/>
            <person name="Cheng J.F."/>
            <person name="Han C."/>
            <person name="Chertkov O."/>
            <person name="Bruce D."/>
            <person name="Tapia R."/>
            <person name="Goodwin L."/>
            <person name="Pitluck S."/>
            <person name="Liolios K."/>
            <person name="Ivanova N."/>
            <person name="Mavromatis K."/>
            <person name="Chen A."/>
            <person name="Palaniappan K."/>
            <person name="Land M."/>
            <person name="Hauser L."/>
            <person name="Chang Y.J."/>
            <person name="Jeffries C.D."/>
            <person name="Detter J.C."/>
            <person name="Rohde M."/>
            <person name="Goker M."/>
            <person name="Bristow J."/>
            <person name="Eisen J.A."/>
            <person name="Markowitz V."/>
            <person name="Hugenholtz P."/>
            <person name="Klenk H.P."/>
            <person name="Kyrpides N.C."/>
        </authorList>
    </citation>
    <scope>NUCLEOTIDE SEQUENCE [LARGE SCALE GENOMIC DNA]</scope>
    <source>
        <strain evidence="2">ATCC 33309 / DSM 7299 / CCUG 15893 / LMG 7604 / NCTC 12251 / CI</strain>
    </source>
</reference>
<evidence type="ECO:0000313" key="2">
    <source>
        <dbReference type="Proteomes" id="UP000000939"/>
    </source>
</evidence>
<dbReference type="RefSeq" id="WP_013136331.1">
    <property type="nucleotide sequence ID" value="NC_014166.1"/>
</dbReference>
<dbReference type="AlphaFoldDB" id="D5V6B6"/>
<dbReference type="PANTHER" id="PTHR36573">
    <property type="entry name" value="INTERMEMBRANE PHOSPHOLIPID TRANSPORT SYSTEM BINDING PROTEIN MLAC"/>
    <property type="match status" value="1"/>
</dbReference>
<dbReference type="Proteomes" id="UP000000939">
    <property type="component" value="Chromosome"/>
</dbReference>
<dbReference type="Gene3D" id="3.10.450.710">
    <property type="entry name" value="Tgt2/MlaC"/>
    <property type="match status" value="1"/>
</dbReference>
<dbReference type="InterPro" id="IPR042245">
    <property type="entry name" value="Tgt2/MlaC_sf"/>
</dbReference>
<keyword evidence="2" id="KW-1185">Reference proteome</keyword>
<sequence precursor="true">MIGNKFLVLIFSLLILSKSLFAIEESKIKDVMQEKIDNVISILQQKDKTLKERTDKIFFIMDSLFDYNVMSQIALGKDWKNLSNEEKAEFTKLFETKLKNSYIDKLDLYTNQKIKIDSLDKLNPKRIRLITYLIGKDDKYEIEYKFYKNSNDDWLIYDVNIIGVSIMQTYRQQFAGYLKNKSFKDLLLTLNTKTTN</sequence>
<dbReference type="HOGENOM" id="CLU_094502_2_0_7"/>